<dbReference type="Gene3D" id="3.40.50.620">
    <property type="entry name" value="HUPs"/>
    <property type="match status" value="1"/>
</dbReference>
<dbReference type="InterPro" id="IPR001308">
    <property type="entry name" value="ETF_a/FixB"/>
</dbReference>
<dbReference type="InterPro" id="IPR014729">
    <property type="entry name" value="Rossmann-like_a/b/a_fold"/>
</dbReference>
<dbReference type="GO" id="GO:0050660">
    <property type="term" value="F:flavin adenine dinucleotide binding"/>
    <property type="evidence" value="ECO:0007669"/>
    <property type="project" value="InterPro"/>
</dbReference>
<keyword evidence="2" id="KW-0274">FAD</keyword>
<evidence type="ECO:0000256" key="2">
    <source>
        <dbReference type="PIRSR" id="PIRSR000089-1"/>
    </source>
</evidence>
<dbReference type="PANTHER" id="PTHR43153">
    <property type="entry name" value="ELECTRON TRANSFER FLAVOPROTEIN ALPHA"/>
    <property type="match status" value="1"/>
</dbReference>
<feature type="binding site" evidence="2">
    <location>
        <position position="283"/>
    </location>
    <ligand>
        <name>FAD</name>
        <dbReference type="ChEBI" id="CHEBI:57692"/>
    </ligand>
</feature>
<feature type="binding site" evidence="2">
    <location>
        <begin position="262"/>
        <end position="269"/>
    </location>
    <ligand>
        <name>FAD</name>
        <dbReference type="ChEBI" id="CHEBI:57692"/>
    </ligand>
</feature>
<comment type="similarity">
    <text evidence="1">Belongs to the ETF alpha-subunit/FixB family.</text>
</comment>
<dbReference type="InterPro" id="IPR014730">
    <property type="entry name" value="ETF_a/b_N"/>
</dbReference>
<dbReference type="GO" id="GO:0033539">
    <property type="term" value="P:fatty acid beta-oxidation using acyl-CoA dehydrogenase"/>
    <property type="evidence" value="ECO:0007669"/>
    <property type="project" value="TreeGrafter"/>
</dbReference>
<dbReference type="PIRSF" id="PIRSF000089">
    <property type="entry name" value="Electra_flavoP_a"/>
    <property type="match status" value="1"/>
</dbReference>
<dbReference type="InterPro" id="IPR029035">
    <property type="entry name" value="DHS-like_NAD/FAD-binding_dom"/>
</dbReference>
<evidence type="ECO:0000259" key="3">
    <source>
        <dbReference type="SMART" id="SM00893"/>
    </source>
</evidence>
<dbReference type="SMART" id="SM00893">
    <property type="entry name" value="ETF"/>
    <property type="match status" value="1"/>
</dbReference>
<feature type="binding site" evidence="2">
    <location>
        <begin position="245"/>
        <end position="249"/>
    </location>
    <ligand>
        <name>FAD</name>
        <dbReference type="ChEBI" id="CHEBI:57692"/>
    </ligand>
</feature>
<evidence type="ECO:0000313" key="5">
    <source>
        <dbReference type="Proteomes" id="UP000266287"/>
    </source>
</evidence>
<evidence type="ECO:0000313" key="4">
    <source>
        <dbReference type="EMBL" id="RII01005.1"/>
    </source>
</evidence>
<dbReference type="Pfam" id="PF00766">
    <property type="entry name" value="ETF_alpha"/>
    <property type="match status" value="1"/>
</dbReference>
<dbReference type="CDD" id="cd01715">
    <property type="entry name" value="ETF_alpha"/>
    <property type="match status" value="1"/>
</dbReference>
<dbReference type="PANTHER" id="PTHR43153:SF1">
    <property type="entry name" value="ELECTRON TRANSFER FLAVOPROTEIN SUBUNIT ALPHA, MITOCHONDRIAL"/>
    <property type="match status" value="1"/>
</dbReference>
<dbReference type="AlphaFoldDB" id="A0A399FX71"/>
<feature type="binding site" evidence="2">
    <location>
        <begin position="231"/>
        <end position="232"/>
    </location>
    <ligand>
        <name>FAD</name>
        <dbReference type="ChEBI" id="CHEBI:57692"/>
    </ligand>
</feature>
<dbReference type="Proteomes" id="UP000266287">
    <property type="component" value="Unassembled WGS sequence"/>
</dbReference>
<dbReference type="SUPFAM" id="SSF52467">
    <property type="entry name" value="DHS-like NAD/FAD-binding domain"/>
    <property type="match status" value="1"/>
</dbReference>
<dbReference type="InterPro" id="IPR033947">
    <property type="entry name" value="ETF_alpha_N"/>
</dbReference>
<protein>
    <submittedName>
        <fullName evidence="4">Electron transfer flavoprotein subunit alpha/FixB family protein</fullName>
    </submittedName>
</protein>
<name>A0A399FX71_UNCN2</name>
<feature type="domain" description="Electron transfer flavoprotein alpha/beta-subunit N-terminal" evidence="3">
    <location>
        <begin position="2"/>
        <end position="189"/>
    </location>
</feature>
<comment type="caution">
    <text evidence="4">The sequence shown here is derived from an EMBL/GenBank/DDBJ whole genome shotgun (WGS) entry which is preliminary data.</text>
</comment>
<feature type="binding site" evidence="2">
    <location>
        <position position="206"/>
    </location>
    <ligand>
        <name>FAD</name>
        <dbReference type="ChEBI" id="CHEBI:57692"/>
    </ligand>
</feature>
<accession>A0A399FX71</accession>
<comment type="cofactor">
    <cofactor evidence="2">
        <name>FAD</name>
        <dbReference type="ChEBI" id="CHEBI:57692"/>
    </cofactor>
    <text evidence="2">Binds 1 FAD per dimer.</text>
</comment>
<organism evidence="4 5">
    <name type="scientific">candidate division NPL-UPA2 bacterium Unc8</name>
    <dbReference type="NCBI Taxonomy" id="1980939"/>
    <lineage>
        <taxon>Bacteria</taxon>
    </lineage>
</organism>
<dbReference type="SUPFAM" id="SSF52402">
    <property type="entry name" value="Adenine nucleotide alpha hydrolases-like"/>
    <property type="match status" value="1"/>
</dbReference>
<sequence>MAEHRKSKLRDITLEMLTKGKELAGATSAELDVVLLGKTVGDFTKLLSAYANRVLVVEDKKLKNFNSSTYLEVLLPLITEHTPGLILIGHTGFGMDLAPRLAIELDMPLITDCTDLTIEDGNLFATREMYGGKINAKVSFCKSQGYIATVRQGIFSPEEGTLKGEVVSVAFPLTEEIEEKKFLEYVEAAVGDVDITQADTVVAIGRGIKEEKNIPLINEFAETVGGVVAGSRPVIDSGWLPKERQVGQSGKTVKPKLYFAIGISGSFQHVSGMRSAGLVVAINKDAGAPIFSVADYGIVGDLFKVIPTLKDKVKETKS</sequence>
<evidence type="ECO:0000256" key="1">
    <source>
        <dbReference type="ARBA" id="ARBA00005817"/>
    </source>
</evidence>
<dbReference type="Gene3D" id="3.40.50.1220">
    <property type="entry name" value="TPP-binding domain"/>
    <property type="match status" value="1"/>
</dbReference>
<keyword evidence="2" id="KW-0285">Flavoprotein</keyword>
<dbReference type="GO" id="GO:0009055">
    <property type="term" value="F:electron transfer activity"/>
    <property type="evidence" value="ECO:0007669"/>
    <property type="project" value="InterPro"/>
</dbReference>
<proteinExistence type="inferred from homology"/>
<reference evidence="4 5" key="1">
    <citation type="submission" date="2018-08" db="EMBL/GenBank/DDBJ databases">
        <title>Draft genome of candidate division NPL-UPA2 bacterium Unc8 that adapted to ultra-basic serpentinizing groundwater.</title>
        <authorList>
            <person name="Ishii S."/>
            <person name="Suzuki S."/>
            <person name="Nealson K.H."/>
        </authorList>
    </citation>
    <scope>NUCLEOTIDE SEQUENCE [LARGE SCALE GENOMIC DNA]</scope>
    <source>
        <strain evidence="4">Unc8</strain>
    </source>
</reference>
<dbReference type="Pfam" id="PF01012">
    <property type="entry name" value="ETF"/>
    <property type="match status" value="1"/>
</dbReference>
<dbReference type="EMBL" id="NDHY01000001">
    <property type="protein sequence ID" value="RII01005.1"/>
    <property type="molecule type" value="Genomic_DNA"/>
</dbReference>
<gene>
    <name evidence="4" type="ORF">B9J77_00245</name>
</gene>
<dbReference type="InterPro" id="IPR014731">
    <property type="entry name" value="ETF_asu_C"/>
</dbReference>